<accession>A0A7Y9U4B5</accession>
<evidence type="ECO:0000313" key="2">
    <source>
        <dbReference type="Proteomes" id="UP000518288"/>
    </source>
</evidence>
<comment type="caution">
    <text evidence="1">The sequence shown here is derived from an EMBL/GenBank/DDBJ whole genome shotgun (WGS) entry which is preliminary data.</text>
</comment>
<dbReference type="Proteomes" id="UP000518288">
    <property type="component" value="Unassembled WGS sequence"/>
</dbReference>
<dbReference type="EMBL" id="JACCFH010000001">
    <property type="protein sequence ID" value="NYG31768.1"/>
    <property type="molecule type" value="Genomic_DNA"/>
</dbReference>
<proteinExistence type="predicted"/>
<organism evidence="1 2">
    <name type="scientific">Sphaerotilus montanus</name>
    <dbReference type="NCBI Taxonomy" id="522889"/>
    <lineage>
        <taxon>Bacteria</taxon>
        <taxon>Pseudomonadati</taxon>
        <taxon>Pseudomonadota</taxon>
        <taxon>Betaproteobacteria</taxon>
        <taxon>Burkholderiales</taxon>
        <taxon>Sphaerotilaceae</taxon>
        <taxon>Sphaerotilus</taxon>
    </lineage>
</organism>
<protein>
    <submittedName>
        <fullName evidence="1">Uncharacterized protein</fullName>
    </submittedName>
</protein>
<dbReference type="RefSeq" id="WP_179632732.1">
    <property type="nucleotide sequence ID" value="NZ_JACCFH010000001.1"/>
</dbReference>
<name>A0A7Y9U4B5_9BURK</name>
<reference evidence="1 2" key="1">
    <citation type="submission" date="2020-07" db="EMBL/GenBank/DDBJ databases">
        <title>Genomic Encyclopedia of Archaeal and Bacterial Type Strains, Phase II (KMG-II): from individual species to whole genera.</title>
        <authorList>
            <person name="Goeker M."/>
        </authorList>
    </citation>
    <scope>NUCLEOTIDE SEQUENCE [LARGE SCALE GENOMIC DNA]</scope>
    <source>
        <strain evidence="1 2">DSM 21226</strain>
    </source>
</reference>
<evidence type="ECO:0000313" key="1">
    <source>
        <dbReference type="EMBL" id="NYG31768.1"/>
    </source>
</evidence>
<gene>
    <name evidence="1" type="ORF">BDD16_000754</name>
</gene>
<sequence>MATQALSQRRRAAYAVLSPLLEEDALLDALRLQHQSMRGDAVSDIIGYIDQVAARHHIDAASRKKLYEAYYKALKQPESELPMDPWPLMQIGTTAAPAPVPVAPPAVSAAALEPVAAAMQAAAPAPVASAPASPDRAVCAELLRTALAEVQRFHAGALSDLRSGALEQIDQGRLSQPVRKQVRDAWAQPLQATWVIEGTPQELSQVVHQFYVAMCEALGPVDADQVLTRAVRAADQMPQARQFSPRKLI</sequence>
<dbReference type="AlphaFoldDB" id="A0A7Y9U4B5"/>
<keyword evidence="2" id="KW-1185">Reference proteome</keyword>